<keyword evidence="3" id="KW-1185">Reference proteome</keyword>
<dbReference type="PANTHER" id="PTHR43792:SF16">
    <property type="entry name" value="N-ACETYLTRANSFERASE DOMAIN-CONTAINING PROTEIN"/>
    <property type="match status" value="1"/>
</dbReference>
<dbReference type="Proteomes" id="UP000595448">
    <property type="component" value="Chromosome"/>
</dbReference>
<dbReference type="InterPro" id="IPR000182">
    <property type="entry name" value="GNAT_dom"/>
</dbReference>
<dbReference type="Pfam" id="PF13302">
    <property type="entry name" value="Acetyltransf_3"/>
    <property type="match status" value="1"/>
</dbReference>
<name>A0ABX7BPS3_9CAUL</name>
<gene>
    <name evidence="2" type="ORF">JIP62_05790</name>
</gene>
<reference evidence="2 3" key="1">
    <citation type="submission" date="2021-01" db="EMBL/GenBank/DDBJ databases">
        <title>Brevundimonas vitis sp. nov., an bacterium isolated from grape (Vitis vinifera).</title>
        <authorList>
            <person name="Jiang L."/>
            <person name="Lee J."/>
        </authorList>
    </citation>
    <scope>NUCLEOTIDE SEQUENCE [LARGE SCALE GENOMIC DNA]</scope>
    <source>
        <strain evidence="2 3">GRTSA-9</strain>
    </source>
</reference>
<dbReference type="EMBL" id="CP067977">
    <property type="protein sequence ID" value="QQQ19599.1"/>
    <property type="molecule type" value="Genomic_DNA"/>
</dbReference>
<dbReference type="PANTHER" id="PTHR43792">
    <property type="entry name" value="GNAT FAMILY, PUTATIVE (AFU_ORTHOLOGUE AFUA_3G00765)-RELATED-RELATED"/>
    <property type="match status" value="1"/>
</dbReference>
<sequence>MTLLTTDRLSLSPVAPADYDDLCGLFGDPAFTRHIMGRALNGEEVWSRLLRDLGHWQVLNFGNWSIRSRSDGTYVGQVGVLDYRRHIDPPLDSPELGWGLATAHQGHGYGLEAVSAVLAWTDARLTAPRTVCMIAPDNVRSKALAERAGYRPFAHTDYAARPVVLMERPRRAPPGP</sequence>
<dbReference type="RefSeq" id="WP_201103950.1">
    <property type="nucleotide sequence ID" value="NZ_CP067977.1"/>
</dbReference>
<evidence type="ECO:0000313" key="3">
    <source>
        <dbReference type="Proteomes" id="UP000595448"/>
    </source>
</evidence>
<feature type="domain" description="N-acetyltransferase" evidence="1">
    <location>
        <begin position="9"/>
        <end position="171"/>
    </location>
</feature>
<dbReference type="InterPro" id="IPR016181">
    <property type="entry name" value="Acyl_CoA_acyltransferase"/>
</dbReference>
<proteinExistence type="predicted"/>
<accession>A0ABX7BPS3</accession>
<dbReference type="PROSITE" id="PS51186">
    <property type="entry name" value="GNAT"/>
    <property type="match status" value="1"/>
</dbReference>
<dbReference type="Gene3D" id="3.40.630.30">
    <property type="match status" value="1"/>
</dbReference>
<protein>
    <submittedName>
        <fullName evidence="2">GNAT family N-acetyltransferase</fullName>
    </submittedName>
</protein>
<dbReference type="InterPro" id="IPR051531">
    <property type="entry name" value="N-acetyltransferase"/>
</dbReference>
<dbReference type="SUPFAM" id="SSF55729">
    <property type="entry name" value="Acyl-CoA N-acyltransferases (Nat)"/>
    <property type="match status" value="1"/>
</dbReference>
<organism evidence="2 3">
    <name type="scientific">Brevundimonas vitisensis</name>
    <dbReference type="NCBI Taxonomy" id="2800818"/>
    <lineage>
        <taxon>Bacteria</taxon>
        <taxon>Pseudomonadati</taxon>
        <taxon>Pseudomonadota</taxon>
        <taxon>Alphaproteobacteria</taxon>
        <taxon>Caulobacterales</taxon>
        <taxon>Caulobacteraceae</taxon>
        <taxon>Brevundimonas</taxon>
    </lineage>
</organism>
<evidence type="ECO:0000259" key="1">
    <source>
        <dbReference type="PROSITE" id="PS51186"/>
    </source>
</evidence>
<evidence type="ECO:0000313" key="2">
    <source>
        <dbReference type="EMBL" id="QQQ19599.1"/>
    </source>
</evidence>